<proteinExistence type="predicted"/>
<organism evidence="2 3">
    <name type="scientific">Brassica cretica</name>
    <name type="common">Mustard</name>
    <dbReference type="NCBI Taxonomy" id="69181"/>
    <lineage>
        <taxon>Eukaryota</taxon>
        <taxon>Viridiplantae</taxon>
        <taxon>Streptophyta</taxon>
        <taxon>Embryophyta</taxon>
        <taxon>Tracheophyta</taxon>
        <taxon>Spermatophyta</taxon>
        <taxon>Magnoliopsida</taxon>
        <taxon>eudicotyledons</taxon>
        <taxon>Gunneridae</taxon>
        <taxon>Pentapetalae</taxon>
        <taxon>rosids</taxon>
        <taxon>malvids</taxon>
        <taxon>Brassicales</taxon>
        <taxon>Brassicaceae</taxon>
        <taxon>Brassiceae</taxon>
        <taxon>Brassica</taxon>
    </lineage>
</organism>
<name>A0A8S9PK44_BRACR</name>
<comment type="caution">
    <text evidence="2">The sequence shown here is derived from an EMBL/GenBank/DDBJ whole genome shotgun (WGS) entry which is preliminary data.</text>
</comment>
<gene>
    <name evidence="2" type="ORF">F2Q69_00048220</name>
</gene>
<evidence type="ECO:0000313" key="2">
    <source>
        <dbReference type="EMBL" id="KAF3522395.1"/>
    </source>
</evidence>
<dbReference type="Proteomes" id="UP000712600">
    <property type="component" value="Unassembled WGS sequence"/>
</dbReference>
<reference evidence="2" key="1">
    <citation type="submission" date="2019-12" db="EMBL/GenBank/DDBJ databases">
        <title>Genome sequencing and annotation of Brassica cretica.</title>
        <authorList>
            <person name="Studholme D.J."/>
            <person name="Sarris P."/>
        </authorList>
    </citation>
    <scope>NUCLEOTIDE SEQUENCE</scope>
    <source>
        <strain evidence="2">PFS-109/04</strain>
        <tissue evidence="2">Leaf</tissue>
    </source>
</reference>
<dbReference type="EMBL" id="QGKX02001347">
    <property type="protein sequence ID" value="KAF3522395.1"/>
    <property type="molecule type" value="Genomic_DNA"/>
</dbReference>
<feature type="region of interest" description="Disordered" evidence="1">
    <location>
        <begin position="1"/>
        <end position="56"/>
    </location>
</feature>
<sequence>MSLRDVAPRSPITERRRGVAPGRRSQISTNPSDVGVSLRDVAPRSRQTRATSGSRCVEVAPSWSDFTSSL</sequence>
<accession>A0A8S9PK44</accession>
<evidence type="ECO:0000313" key="3">
    <source>
        <dbReference type="Proteomes" id="UP000712600"/>
    </source>
</evidence>
<protein>
    <submittedName>
        <fullName evidence="2">Uncharacterized protein</fullName>
    </submittedName>
</protein>
<dbReference type="AlphaFoldDB" id="A0A8S9PK44"/>
<evidence type="ECO:0000256" key="1">
    <source>
        <dbReference type="SAM" id="MobiDB-lite"/>
    </source>
</evidence>